<evidence type="ECO:0000313" key="2">
    <source>
        <dbReference type="Proteomes" id="UP000821853"/>
    </source>
</evidence>
<name>A0A9J6GN18_HAELO</name>
<reference evidence="1 2" key="1">
    <citation type="journal article" date="2020" name="Cell">
        <title>Large-Scale Comparative Analyses of Tick Genomes Elucidate Their Genetic Diversity and Vector Capacities.</title>
        <authorList>
            <consortium name="Tick Genome and Microbiome Consortium (TIGMIC)"/>
            <person name="Jia N."/>
            <person name="Wang J."/>
            <person name="Shi W."/>
            <person name="Du L."/>
            <person name="Sun Y."/>
            <person name="Zhan W."/>
            <person name="Jiang J.F."/>
            <person name="Wang Q."/>
            <person name="Zhang B."/>
            <person name="Ji P."/>
            <person name="Bell-Sakyi L."/>
            <person name="Cui X.M."/>
            <person name="Yuan T.T."/>
            <person name="Jiang B.G."/>
            <person name="Yang W.F."/>
            <person name="Lam T.T."/>
            <person name="Chang Q.C."/>
            <person name="Ding S.J."/>
            <person name="Wang X.J."/>
            <person name="Zhu J.G."/>
            <person name="Ruan X.D."/>
            <person name="Zhao L."/>
            <person name="Wei J.T."/>
            <person name="Ye R.Z."/>
            <person name="Que T.C."/>
            <person name="Du C.H."/>
            <person name="Zhou Y.H."/>
            <person name="Cheng J.X."/>
            <person name="Dai P.F."/>
            <person name="Guo W.B."/>
            <person name="Han X.H."/>
            <person name="Huang E.J."/>
            <person name="Li L.F."/>
            <person name="Wei W."/>
            <person name="Gao Y.C."/>
            <person name="Liu J.Z."/>
            <person name="Shao H.Z."/>
            <person name="Wang X."/>
            <person name="Wang C.C."/>
            <person name="Yang T.C."/>
            <person name="Huo Q.B."/>
            <person name="Li W."/>
            <person name="Chen H.Y."/>
            <person name="Chen S.E."/>
            <person name="Zhou L.G."/>
            <person name="Ni X.B."/>
            <person name="Tian J.H."/>
            <person name="Sheng Y."/>
            <person name="Liu T."/>
            <person name="Pan Y.S."/>
            <person name="Xia L.Y."/>
            <person name="Li J."/>
            <person name="Zhao F."/>
            <person name="Cao W.C."/>
        </authorList>
    </citation>
    <scope>NUCLEOTIDE SEQUENCE [LARGE SCALE GENOMIC DNA]</scope>
    <source>
        <strain evidence="1">HaeL-2018</strain>
    </source>
</reference>
<dbReference type="VEuPathDB" id="VectorBase:HLOH_040106"/>
<dbReference type="Proteomes" id="UP000821853">
    <property type="component" value="Chromosome 5"/>
</dbReference>
<proteinExistence type="predicted"/>
<organism evidence="1 2">
    <name type="scientific">Haemaphysalis longicornis</name>
    <name type="common">Bush tick</name>
    <dbReference type="NCBI Taxonomy" id="44386"/>
    <lineage>
        <taxon>Eukaryota</taxon>
        <taxon>Metazoa</taxon>
        <taxon>Ecdysozoa</taxon>
        <taxon>Arthropoda</taxon>
        <taxon>Chelicerata</taxon>
        <taxon>Arachnida</taxon>
        <taxon>Acari</taxon>
        <taxon>Parasitiformes</taxon>
        <taxon>Ixodida</taxon>
        <taxon>Ixodoidea</taxon>
        <taxon>Ixodidae</taxon>
        <taxon>Haemaphysalinae</taxon>
        <taxon>Haemaphysalis</taxon>
    </lineage>
</organism>
<comment type="caution">
    <text evidence="1">The sequence shown here is derived from an EMBL/GenBank/DDBJ whole genome shotgun (WGS) entry which is preliminary data.</text>
</comment>
<dbReference type="AlphaFoldDB" id="A0A9J6GN18"/>
<keyword evidence="2" id="KW-1185">Reference proteome</keyword>
<gene>
    <name evidence="1" type="ORF">HPB48_015454</name>
</gene>
<accession>A0A9J6GN18</accession>
<evidence type="ECO:0000313" key="1">
    <source>
        <dbReference type="EMBL" id="KAH9376257.1"/>
    </source>
</evidence>
<protein>
    <submittedName>
        <fullName evidence="1">Uncharacterized protein</fullName>
    </submittedName>
</protein>
<sequence>MWDELQNTVSTSKTWSILKALMNPGSTKIMTTQNINYLTSQHKDPTILLATMNLLYIHSACQLRYPEYHGSPKAELNEEFTLAELRIALRIHRGSKSSGPESVSTDLLRNMSDADQHHLLHAINLT</sequence>
<dbReference type="EMBL" id="JABSTR010000007">
    <property type="protein sequence ID" value="KAH9376257.1"/>
    <property type="molecule type" value="Genomic_DNA"/>
</dbReference>